<gene>
    <name evidence="4" type="ORF">E2980_06400</name>
</gene>
<dbReference type="PANTHER" id="PTHR43308:SF5">
    <property type="entry name" value="S-LAYER PROTEIN _ PEPTIDOGLYCAN ENDO-BETA-N-ACETYLGLUCOSAMINIDASE"/>
    <property type="match status" value="1"/>
</dbReference>
<organism evidence="4 5">
    <name type="scientific">Cohnella luojiensis</name>
    <dbReference type="NCBI Taxonomy" id="652876"/>
    <lineage>
        <taxon>Bacteria</taxon>
        <taxon>Bacillati</taxon>
        <taxon>Bacillota</taxon>
        <taxon>Bacilli</taxon>
        <taxon>Bacillales</taxon>
        <taxon>Paenibacillaceae</taxon>
        <taxon>Cohnella</taxon>
    </lineage>
</organism>
<feature type="compositionally biased region" description="Low complexity" evidence="1">
    <location>
        <begin position="460"/>
        <end position="470"/>
    </location>
</feature>
<reference evidence="4 5" key="1">
    <citation type="submission" date="2019-03" db="EMBL/GenBank/DDBJ databases">
        <title>Cohnella endophytica sp. nov., a novel endophytic bacterium isolated from bark of Sonneratia apetala.</title>
        <authorList>
            <person name="Tuo L."/>
        </authorList>
    </citation>
    <scope>NUCLEOTIDE SEQUENCE [LARGE SCALE GENOMIC DNA]</scope>
    <source>
        <strain evidence="4 5">CCTCC AB 208254</strain>
    </source>
</reference>
<evidence type="ECO:0000259" key="3">
    <source>
        <dbReference type="PROSITE" id="PS51272"/>
    </source>
</evidence>
<proteinExistence type="predicted"/>
<name>A0A4Y8M4B1_9BACL</name>
<dbReference type="Proteomes" id="UP000297900">
    <property type="component" value="Unassembled WGS sequence"/>
</dbReference>
<sequence length="792" mass="85643">MRKLFSVGLATLVLFTTLFSGVAAAENAMDVEQQQSAPFSDVSKHWAKTDIDLWGNRGVVKGTSGQFQPEREITRGEWAALINRIFQYQSVKDISFSDVLSSDWFYKDIQVSVSAGYMKGNAEGNFNPKKPITRQEAAVTIAQLLSLQGSEGLSLKDSTDVATWAKSSVGALVKEGLMKGYVDGTFQPAKALTRAEAISILNRAFNLYGTWYGEQGTFGPEDGTEAVKGSVIIDKPGVSLQNLDIAGDLIIGKGVGDGDVYLKNVTVRGKTFVYGGGEHSIHLENVVMVTVIVNKLDGTVRLVAKGTSVIQEVTLQTGANVETEGNADINRVNLDSALPEKSRVILAGHFDTVNIEAKSLLVQIPQGSVDNLNLGSTATGTTIDTSKEASILNLILNAAASLIGKGTIQNATINSTGISMEQAPQKVVTGENVPKDVSVNIGGLDKPAGTITAPQAPSPSNGNNNSGENNDGNEENNGDLHQPYDGGTWYTFGLNDEVFSVSQTVYVTSPRNGTAYILRGSINDDVTLIEAAVQAGQAKKVEVQANVRTPMSLTGFDYYYYYRIVIIDANGKFSYGREITILDGESVALSQTSFVHYGTEKEYFEIEFNRDLKLVEGKDLKTSVTLSTYGSTGFSPMIDEDQLTIVRNKLVIKPANGYLGKSFQFKLLADNVETLDGEYQNMEFISQLKNSFVKVEMIDPVVTNNSLTVPAGTVLKFKVNMETTVYFVLENTWGGIDAYEDEVADGRGLKAIVPEANLNDIIEFNTANLVPGKYKIQAWNGHIVWVTLTAAP</sequence>
<comment type="caution">
    <text evidence="4">The sequence shown here is derived from an EMBL/GenBank/DDBJ whole genome shotgun (WGS) entry which is preliminary data.</text>
</comment>
<dbReference type="PROSITE" id="PS51272">
    <property type="entry name" value="SLH"/>
    <property type="match status" value="3"/>
</dbReference>
<keyword evidence="2" id="KW-0732">Signal</keyword>
<protein>
    <recommendedName>
        <fullName evidence="3">SLH domain-containing protein</fullName>
    </recommendedName>
</protein>
<evidence type="ECO:0000313" key="4">
    <source>
        <dbReference type="EMBL" id="TFE29016.1"/>
    </source>
</evidence>
<dbReference type="EMBL" id="SOMN01000005">
    <property type="protein sequence ID" value="TFE29016.1"/>
    <property type="molecule type" value="Genomic_DNA"/>
</dbReference>
<evidence type="ECO:0000256" key="2">
    <source>
        <dbReference type="SAM" id="SignalP"/>
    </source>
</evidence>
<feature type="signal peptide" evidence="2">
    <location>
        <begin position="1"/>
        <end position="25"/>
    </location>
</feature>
<feature type="chain" id="PRO_5039620202" description="SLH domain-containing protein" evidence="2">
    <location>
        <begin position="26"/>
        <end position="792"/>
    </location>
</feature>
<dbReference type="AlphaFoldDB" id="A0A4Y8M4B1"/>
<feature type="domain" description="SLH" evidence="3">
    <location>
        <begin position="92"/>
        <end position="151"/>
    </location>
</feature>
<evidence type="ECO:0000313" key="5">
    <source>
        <dbReference type="Proteomes" id="UP000297900"/>
    </source>
</evidence>
<feature type="region of interest" description="Disordered" evidence="1">
    <location>
        <begin position="438"/>
        <end position="482"/>
    </location>
</feature>
<dbReference type="InterPro" id="IPR001119">
    <property type="entry name" value="SLH_dom"/>
</dbReference>
<feature type="domain" description="SLH" evidence="3">
    <location>
        <begin position="152"/>
        <end position="215"/>
    </location>
</feature>
<dbReference type="Pfam" id="PF00395">
    <property type="entry name" value="SLH"/>
    <property type="match status" value="3"/>
</dbReference>
<dbReference type="OrthoDB" id="185675at2"/>
<dbReference type="RefSeq" id="WP_135151317.1">
    <property type="nucleotide sequence ID" value="NZ_SOMN01000005.1"/>
</dbReference>
<dbReference type="PANTHER" id="PTHR43308">
    <property type="entry name" value="OUTER MEMBRANE PROTEIN ALPHA-RELATED"/>
    <property type="match status" value="1"/>
</dbReference>
<feature type="domain" description="SLH" evidence="3">
    <location>
        <begin position="34"/>
        <end position="91"/>
    </location>
</feature>
<evidence type="ECO:0000256" key="1">
    <source>
        <dbReference type="SAM" id="MobiDB-lite"/>
    </source>
</evidence>
<keyword evidence="5" id="KW-1185">Reference proteome</keyword>
<dbReference type="InterPro" id="IPR051465">
    <property type="entry name" value="Cell_Envelope_Struct_Comp"/>
</dbReference>
<accession>A0A4Y8M4B1</accession>